<protein>
    <submittedName>
        <fullName evidence="2">Uncharacterized protein</fullName>
    </submittedName>
</protein>
<evidence type="ECO:0000256" key="1">
    <source>
        <dbReference type="SAM" id="SignalP"/>
    </source>
</evidence>
<dbReference type="OrthoDB" id="3758675at2759"/>
<evidence type="ECO:0000313" key="2">
    <source>
        <dbReference type="EMBL" id="KAF1963404.1"/>
    </source>
</evidence>
<name>A0A6A5UFA4_9PLEO</name>
<feature type="signal peptide" evidence="1">
    <location>
        <begin position="1"/>
        <end position="21"/>
    </location>
</feature>
<gene>
    <name evidence="2" type="ORF">CC80DRAFT_4873</name>
</gene>
<keyword evidence="1" id="KW-0732">Signal</keyword>
<accession>A0A6A5UFA4</accession>
<feature type="chain" id="PRO_5025374862" evidence="1">
    <location>
        <begin position="22"/>
        <end position="134"/>
    </location>
</feature>
<evidence type="ECO:0000313" key="3">
    <source>
        <dbReference type="Proteomes" id="UP000800035"/>
    </source>
</evidence>
<dbReference type="EMBL" id="ML976977">
    <property type="protein sequence ID" value="KAF1963404.1"/>
    <property type="molecule type" value="Genomic_DNA"/>
</dbReference>
<keyword evidence="3" id="KW-1185">Reference proteome</keyword>
<proteinExistence type="predicted"/>
<dbReference type="Proteomes" id="UP000800035">
    <property type="component" value="Unassembled WGS sequence"/>
</dbReference>
<sequence>MFLSIFATAVLSLSGIAKAVAVDKSGCQTGPWIPPTKAGVPWENSPDSHYFCEAGHVDGDVLTGIRVWRGDWAVWGLAFKWGDGDFGKIYGDYTSDGTKHRDPDQELKWVATDEVVIKLWNNKGKNGLDAVGWV</sequence>
<organism evidence="2 3">
    <name type="scientific">Byssothecium circinans</name>
    <dbReference type="NCBI Taxonomy" id="147558"/>
    <lineage>
        <taxon>Eukaryota</taxon>
        <taxon>Fungi</taxon>
        <taxon>Dikarya</taxon>
        <taxon>Ascomycota</taxon>
        <taxon>Pezizomycotina</taxon>
        <taxon>Dothideomycetes</taxon>
        <taxon>Pleosporomycetidae</taxon>
        <taxon>Pleosporales</taxon>
        <taxon>Massarineae</taxon>
        <taxon>Massarinaceae</taxon>
        <taxon>Byssothecium</taxon>
    </lineage>
</organism>
<dbReference type="AlphaFoldDB" id="A0A6A5UFA4"/>
<reference evidence="2" key="1">
    <citation type="journal article" date="2020" name="Stud. Mycol.">
        <title>101 Dothideomycetes genomes: a test case for predicting lifestyles and emergence of pathogens.</title>
        <authorList>
            <person name="Haridas S."/>
            <person name="Albert R."/>
            <person name="Binder M."/>
            <person name="Bloem J."/>
            <person name="Labutti K."/>
            <person name="Salamov A."/>
            <person name="Andreopoulos B."/>
            <person name="Baker S."/>
            <person name="Barry K."/>
            <person name="Bills G."/>
            <person name="Bluhm B."/>
            <person name="Cannon C."/>
            <person name="Castanera R."/>
            <person name="Culley D."/>
            <person name="Daum C."/>
            <person name="Ezra D."/>
            <person name="Gonzalez J."/>
            <person name="Henrissat B."/>
            <person name="Kuo A."/>
            <person name="Liang C."/>
            <person name="Lipzen A."/>
            <person name="Lutzoni F."/>
            <person name="Magnuson J."/>
            <person name="Mondo S."/>
            <person name="Nolan M."/>
            <person name="Ohm R."/>
            <person name="Pangilinan J."/>
            <person name="Park H.-J."/>
            <person name="Ramirez L."/>
            <person name="Alfaro M."/>
            <person name="Sun H."/>
            <person name="Tritt A."/>
            <person name="Yoshinaga Y."/>
            <person name="Zwiers L.-H."/>
            <person name="Turgeon B."/>
            <person name="Goodwin S."/>
            <person name="Spatafora J."/>
            <person name="Crous P."/>
            <person name="Grigoriev I."/>
        </authorList>
    </citation>
    <scope>NUCLEOTIDE SEQUENCE</scope>
    <source>
        <strain evidence="2">CBS 675.92</strain>
    </source>
</reference>